<dbReference type="EMBL" id="VMKP01000003">
    <property type="protein sequence ID" value="TVO64449.1"/>
    <property type="molecule type" value="Genomic_DNA"/>
</dbReference>
<name>A0A557RH07_9GAMM</name>
<dbReference type="Gene3D" id="3.40.50.2300">
    <property type="match status" value="2"/>
</dbReference>
<dbReference type="Proteomes" id="UP000316688">
    <property type="component" value="Unassembled WGS sequence"/>
</dbReference>
<sequence>MGVATTWRVPVRFDTVYPRTRYFRTVRQLNRPPMPPRGLPVPTPRLPLIALFTALVVAGCSSLETREATAPLTSLEHPRIDAAESALAVNDPASAVALLRVAASDFSGPTATGLRLEAARVALAMGDPAAAQRLLNERDAIASADNKAITILLRTRLDETLSDRQIIDRLENLPAPLSARMAPYRLQALIDAKAASGDWIGAINDWRTLDRKALSPVRRQRSEARLWQALQAAPMAALRRAADSARQPVITQWLELAIGVRQRALDAEATQAFLADHRRSAVDAGISQRLIRRILAMQRADLSPPRRVAVLLPLSGDWAGAGRRIRDGLLAAYHADSADSGDQPVLAFFDVGADGLSVTAAYQQARADGAGRVIGPLRKSALRDLVASTDLSVPVLALNRIDSDRGGPRLQQFGLAPENDARATAALANQMGQERMLVIRRDDDWGSRVATAFKTALTETDAAIVGEQRYPPDQQDLSFPIKALLGIDASETRHERLESITGERFGFEARRRQDIDGLFMAAREPDARLVLPQLRFHRGIGLPIFGVGTSVPGDPDSSARSDLDGLLFARMPWLLDDAPLPAADALQQQLSPADPSAARLRLQSLGIDSYRLLSGLPALARDPELSMPGASGRLSINERQQIQRALLPVQMTEAGIRRLNRADGEAVTDRVP</sequence>
<comment type="caution">
    <text evidence="2">The sequence shown here is derived from an EMBL/GenBank/DDBJ whole genome shotgun (WGS) entry which is preliminary data.</text>
</comment>
<dbReference type="GO" id="GO:0031241">
    <property type="term" value="C:periplasmic side of cell outer membrane"/>
    <property type="evidence" value="ECO:0007669"/>
    <property type="project" value="TreeGrafter"/>
</dbReference>
<dbReference type="PANTHER" id="PTHR38038:SF1">
    <property type="entry name" value="PENICILLIN-BINDING PROTEIN ACTIVATOR LPOA"/>
    <property type="match status" value="1"/>
</dbReference>
<evidence type="ECO:0000313" key="3">
    <source>
        <dbReference type="Proteomes" id="UP000316688"/>
    </source>
</evidence>
<dbReference type="GO" id="GO:0009252">
    <property type="term" value="P:peptidoglycan biosynthetic process"/>
    <property type="evidence" value="ECO:0007669"/>
    <property type="project" value="TreeGrafter"/>
</dbReference>
<dbReference type="Gene3D" id="1.25.40.650">
    <property type="match status" value="1"/>
</dbReference>
<evidence type="ECO:0000256" key="1">
    <source>
        <dbReference type="ARBA" id="ARBA00023136"/>
    </source>
</evidence>
<keyword evidence="1" id="KW-0472">Membrane</keyword>
<evidence type="ECO:0000313" key="2">
    <source>
        <dbReference type="EMBL" id="TVO64449.1"/>
    </source>
</evidence>
<organism evidence="2 3">
    <name type="scientific">Spiribacter aquaticus</name>
    <dbReference type="NCBI Taxonomy" id="1935996"/>
    <lineage>
        <taxon>Bacteria</taxon>
        <taxon>Pseudomonadati</taxon>
        <taxon>Pseudomonadota</taxon>
        <taxon>Gammaproteobacteria</taxon>
        <taxon>Chromatiales</taxon>
        <taxon>Ectothiorhodospiraceae</taxon>
        <taxon>Spiribacter</taxon>
    </lineage>
</organism>
<accession>A0A557RH07</accession>
<gene>
    <name evidence="2" type="ORF">FPL11_07260</name>
</gene>
<dbReference type="InterPro" id="IPR028082">
    <property type="entry name" value="Peripla_BP_I"/>
</dbReference>
<dbReference type="AlphaFoldDB" id="A0A557RH07"/>
<proteinExistence type="predicted"/>
<dbReference type="CDD" id="cd06339">
    <property type="entry name" value="PBP1_YraM_LppC_lipoprotein-like"/>
    <property type="match status" value="1"/>
</dbReference>
<reference evidence="2 3" key="1">
    <citation type="submission" date="2019-07" db="EMBL/GenBank/DDBJ databases">
        <title>Reclasification of Spiribacter aquaticus.</title>
        <authorList>
            <person name="Leon M.J."/>
            <person name="Sanchez-Porro C."/>
            <person name="Ventosa A."/>
        </authorList>
    </citation>
    <scope>NUCLEOTIDE SEQUENCE [LARGE SCALE GENOMIC DNA]</scope>
    <source>
        <strain evidence="2 3">SP30</strain>
    </source>
</reference>
<dbReference type="SUPFAM" id="SSF53822">
    <property type="entry name" value="Periplasmic binding protein-like I"/>
    <property type="match status" value="1"/>
</dbReference>
<protein>
    <submittedName>
        <fullName evidence="2">Penicillin-binding protein activator</fullName>
    </submittedName>
</protein>
<dbReference type="InterPro" id="IPR007443">
    <property type="entry name" value="LpoA"/>
</dbReference>
<dbReference type="PANTHER" id="PTHR38038">
    <property type="entry name" value="PENICILLIN-BINDING PROTEIN ACTIVATOR LPOA"/>
    <property type="match status" value="1"/>
</dbReference>
<dbReference type="Pfam" id="PF04348">
    <property type="entry name" value="LppC"/>
    <property type="match status" value="1"/>
</dbReference>
<keyword evidence="3" id="KW-1185">Reference proteome</keyword>
<dbReference type="GO" id="GO:0030234">
    <property type="term" value="F:enzyme regulator activity"/>
    <property type="evidence" value="ECO:0007669"/>
    <property type="project" value="TreeGrafter"/>
</dbReference>